<organism evidence="2">
    <name type="scientific">Streptomyces anulatus</name>
    <name type="common">Streptomyces chrysomallus</name>
    <dbReference type="NCBI Taxonomy" id="1892"/>
    <lineage>
        <taxon>Bacteria</taxon>
        <taxon>Bacillati</taxon>
        <taxon>Actinomycetota</taxon>
        <taxon>Actinomycetes</taxon>
        <taxon>Kitasatosporales</taxon>
        <taxon>Streptomycetaceae</taxon>
        <taxon>Streptomyces</taxon>
    </lineage>
</organism>
<proteinExistence type="predicted"/>
<accession>A0A6G3T0X7</accession>
<dbReference type="EMBL" id="JAAGMK010000946">
    <property type="protein sequence ID" value="NEB88937.1"/>
    <property type="molecule type" value="Genomic_DNA"/>
</dbReference>
<evidence type="ECO:0000313" key="2">
    <source>
        <dbReference type="EMBL" id="NEB88937.1"/>
    </source>
</evidence>
<name>A0A6G3T0X7_STRAQ</name>
<evidence type="ECO:0000256" key="1">
    <source>
        <dbReference type="SAM" id="MobiDB-lite"/>
    </source>
</evidence>
<feature type="region of interest" description="Disordered" evidence="1">
    <location>
        <begin position="97"/>
        <end position="123"/>
    </location>
</feature>
<reference evidence="2" key="1">
    <citation type="submission" date="2020-01" db="EMBL/GenBank/DDBJ databases">
        <title>Insect and environment-associated Actinomycetes.</title>
        <authorList>
            <person name="Currrie C."/>
            <person name="Chevrette M."/>
            <person name="Carlson C."/>
            <person name="Stubbendieck R."/>
            <person name="Wendt-Pienkowski E."/>
        </authorList>
    </citation>
    <scope>NUCLEOTIDE SEQUENCE</scope>
    <source>
        <strain evidence="2">SID505</strain>
    </source>
</reference>
<comment type="caution">
    <text evidence="2">The sequence shown here is derived from an EMBL/GenBank/DDBJ whole genome shotgun (WGS) entry which is preliminary data.</text>
</comment>
<dbReference type="RefSeq" id="WP_164260466.1">
    <property type="nucleotide sequence ID" value="NZ_JAAGMK010000946.1"/>
</dbReference>
<sequence length="144" mass="15057">MSADRLAVTAARGEDLRGSPCGPLERAAVLLGALRTIGGTEVRVSGTPVVLYAEVLLRAELTKDEHAKLLEVLALADQFGHSIARLGGERVWASYGSVAHGDHQPHGGGTPPPGASFRSSTASETAVFYTAPSRSHDAEYDPPV</sequence>
<gene>
    <name evidence="2" type="ORF">G3I43_32950</name>
</gene>
<protein>
    <submittedName>
        <fullName evidence="2">Uncharacterized protein</fullName>
    </submittedName>
</protein>
<dbReference type="AlphaFoldDB" id="A0A6G3T0X7"/>